<comment type="pathway">
    <text evidence="1">Phospholipid metabolism; phosphatidylethanolamine biosynthesis; phosphatidylethanolamine from ethanolamine: step 1/3.</text>
</comment>
<evidence type="ECO:0000256" key="1">
    <source>
        <dbReference type="ARBA" id="ARBA00037883"/>
    </source>
</evidence>
<evidence type="ECO:0000256" key="2">
    <source>
        <dbReference type="ARBA" id="ARBA00038211"/>
    </source>
</evidence>
<dbReference type="Proteomes" id="UP000224634">
    <property type="component" value="Unassembled WGS sequence"/>
</dbReference>
<dbReference type="Gene3D" id="3.90.1200.10">
    <property type="match status" value="1"/>
</dbReference>
<dbReference type="GO" id="GO:0005737">
    <property type="term" value="C:cytoplasm"/>
    <property type="evidence" value="ECO:0007669"/>
    <property type="project" value="TreeGrafter"/>
</dbReference>
<evidence type="ECO:0000313" key="5">
    <source>
        <dbReference type="Proteomes" id="UP000224634"/>
    </source>
</evidence>
<reference evidence="4 5" key="1">
    <citation type="submission" date="2017-10" db="EMBL/GenBank/DDBJ databases">
        <title>Comparative genomics in systemic dimorphic fungi from Ajellomycetaceae.</title>
        <authorList>
            <person name="Munoz J.F."/>
            <person name="Mcewen J.G."/>
            <person name="Clay O.K."/>
            <person name="Cuomo C.A."/>
        </authorList>
    </citation>
    <scope>NUCLEOTIDE SEQUENCE [LARGE SCALE GENOMIC DNA]</scope>
    <source>
        <strain evidence="4 5">UAMH7299</strain>
    </source>
</reference>
<dbReference type="STRING" id="1447883.A0A2B7YLP1"/>
<dbReference type="EC" id="2.7.1.82" evidence="3"/>
<dbReference type="GO" id="GO:0006646">
    <property type="term" value="P:phosphatidylethanolamine biosynthetic process"/>
    <property type="evidence" value="ECO:0007669"/>
    <property type="project" value="TreeGrafter"/>
</dbReference>
<keyword evidence="5" id="KW-1185">Reference proteome</keyword>
<accession>A0A2B7YLP1</accession>
<gene>
    <name evidence="4" type="ORF">AJ80_03205</name>
</gene>
<evidence type="ECO:0000256" key="3">
    <source>
        <dbReference type="ARBA" id="ARBA00038874"/>
    </source>
</evidence>
<dbReference type="PANTHER" id="PTHR22603">
    <property type="entry name" value="CHOLINE/ETHANOALAMINE KINASE"/>
    <property type="match status" value="1"/>
</dbReference>
<protein>
    <recommendedName>
        <fullName evidence="3">ethanolamine kinase</fullName>
        <ecNumber evidence="3">2.7.1.82</ecNumber>
    </recommendedName>
</protein>
<proteinExistence type="inferred from homology"/>
<dbReference type="GO" id="GO:0004305">
    <property type="term" value="F:ethanolamine kinase activity"/>
    <property type="evidence" value="ECO:0007669"/>
    <property type="project" value="UniProtKB-EC"/>
</dbReference>
<dbReference type="SUPFAM" id="SSF56112">
    <property type="entry name" value="Protein kinase-like (PK-like)"/>
    <property type="match status" value="1"/>
</dbReference>
<comment type="caution">
    <text evidence="4">The sequence shown here is derived from an EMBL/GenBank/DDBJ whole genome shotgun (WGS) entry which is preliminary data.</text>
</comment>
<dbReference type="AlphaFoldDB" id="A0A2B7YLP1"/>
<evidence type="ECO:0000313" key="4">
    <source>
        <dbReference type="EMBL" id="PGH21537.1"/>
    </source>
</evidence>
<dbReference type="InterPro" id="IPR011009">
    <property type="entry name" value="Kinase-like_dom_sf"/>
</dbReference>
<dbReference type="Pfam" id="PF01633">
    <property type="entry name" value="Choline_kinase"/>
    <property type="match status" value="1"/>
</dbReference>
<dbReference type="EMBL" id="PDNA01000034">
    <property type="protein sequence ID" value="PGH21537.1"/>
    <property type="molecule type" value="Genomic_DNA"/>
</dbReference>
<organism evidence="4 5">
    <name type="scientific">Polytolypa hystricis (strain UAMH7299)</name>
    <dbReference type="NCBI Taxonomy" id="1447883"/>
    <lineage>
        <taxon>Eukaryota</taxon>
        <taxon>Fungi</taxon>
        <taxon>Dikarya</taxon>
        <taxon>Ascomycota</taxon>
        <taxon>Pezizomycotina</taxon>
        <taxon>Eurotiomycetes</taxon>
        <taxon>Eurotiomycetidae</taxon>
        <taxon>Onygenales</taxon>
        <taxon>Onygenales incertae sedis</taxon>
        <taxon>Polytolypa</taxon>
    </lineage>
</organism>
<dbReference type="PANTHER" id="PTHR22603:SF66">
    <property type="entry name" value="ETHANOLAMINE KINASE"/>
    <property type="match status" value="1"/>
</dbReference>
<sequence length="432" mass="48505">MDSTTAQNNTAPSLPQYIPLSYNHADSQGSALRLVLALFPDWEHADGKIEFVRFTDGITNTLLKIIRRAPGLSEEQIDNEAVLMRAYGNNTEIIIDRQREARSHALLASRGLAPPLLARFKNGLLYRFIQGQVTSPNDLIQPRVWRGVARRLAEWHAVLPIDEVADSTGGQEQLQDAAVGSVDVADPFSKQAARADDIIPITTRQAGPNLWTVLQKWILALPVTTEKERERRRKLQQEFQWIVAELYDESGLGKNGLVFAHCDLLSANVIIQPKSTTTLATEAKDGVETVSFIDYEYATPSPAAFDIANNFAEWGGYDCDYNMLPTRSVRKAFLEEYVQSYYKHSSSSATGNQEEVVSKLCLDVDLFRGIPGFYWGVWALIQATISQIDFDYASYAEARLGEYWAWKHEVDGSRAQSGAEMPLRERRWAQEA</sequence>
<dbReference type="OrthoDB" id="10267235at2759"/>
<name>A0A2B7YLP1_POLH7</name>
<comment type="similarity">
    <text evidence="2">Belongs to the choline/ethanolamine kinase family.</text>
</comment>
<dbReference type="CDD" id="cd05157">
    <property type="entry name" value="ETNK_euk"/>
    <property type="match status" value="1"/>
</dbReference>